<accession>A0A1F6UVN6</accession>
<evidence type="ECO:0000256" key="2">
    <source>
        <dbReference type="ARBA" id="ARBA00022723"/>
    </source>
</evidence>
<keyword evidence="4" id="KW-0862">Zinc</keyword>
<name>A0A1F6UVN6_9PROT</name>
<gene>
    <name evidence="6" type="ORF">A2W18_09310</name>
</gene>
<evidence type="ECO:0000256" key="4">
    <source>
        <dbReference type="ARBA" id="ARBA00022833"/>
    </source>
</evidence>
<keyword evidence="3" id="KW-0378">Hydrolase</keyword>
<comment type="caution">
    <text evidence="6">The sequence shown here is derived from an EMBL/GenBank/DDBJ whole genome shotgun (WGS) entry which is preliminary data.</text>
</comment>
<evidence type="ECO:0000256" key="1">
    <source>
        <dbReference type="ARBA" id="ARBA00001947"/>
    </source>
</evidence>
<organism evidence="6 7">
    <name type="scientific">Candidatus Muproteobacteria bacterium RBG_16_60_9</name>
    <dbReference type="NCBI Taxonomy" id="1817755"/>
    <lineage>
        <taxon>Bacteria</taxon>
        <taxon>Pseudomonadati</taxon>
        <taxon>Pseudomonadota</taxon>
        <taxon>Candidatus Muproteobacteria</taxon>
    </lineage>
</organism>
<comment type="cofactor">
    <cofactor evidence="1">
        <name>Zn(2+)</name>
        <dbReference type="ChEBI" id="CHEBI:29105"/>
    </cofactor>
</comment>
<keyword evidence="2" id="KW-0479">Metal-binding</keyword>
<dbReference type="EMBL" id="MFSP01000199">
    <property type="protein sequence ID" value="OGI61386.1"/>
    <property type="molecule type" value="Genomic_DNA"/>
</dbReference>
<dbReference type="InterPro" id="IPR024087">
    <property type="entry name" value="Creatininase-like_sf"/>
</dbReference>
<dbReference type="Proteomes" id="UP000179076">
    <property type="component" value="Unassembled WGS sequence"/>
</dbReference>
<evidence type="ECO:0000256" key="5">
    <source>
        <dbReference type="ARBA" id="ARBA00024029"/>
    </source>
</evidence>
<evidence type="ECO:0000313" key="7">
    <source>
        <dbReference type="Proteomes" id="UP000179076"/>
    </source>
</evidence>
<dbReference type="GO" id="GO:0046872">
    <property type="term" value="F:metal ion binding"/>
    <property type="evidence" value="ECO:0007669"/>
    <property type="project" value="UniProtKB-KW"/>
</dbReference>
<dbReference type="PANTHER" id="PTHR35005:SF1">
    <property type="entry name" value="2-AMINO-5-FORMYLAMINO-6-RIBOSYLAMINOPYRIMIDIN-4(3H)-ONE 5'-MONOPHOSPHATE DEFORMYLASE"/>
    <property type="match status" value="1"/>
</dbReference>
<dbReference type="Pfam" id="PF02633">
    <property type="entry name" value="Creatininase"/>
    <property type="match status" value="1"/>
</dbReference>
<reference evidence="6 7" key="1">
    <citation type="journal article" date="2016" name="Nat. Commun.">
        <title>Thousands of microbial genomes shed light on interconnected biogeochemical processes in an aquifer system.</title>
        <authorList>
            <person name="Anantharaman K."/>
            <person name="Brown C.T."/>
            <person name="Hug L.A."/>
            <person name="Sharon I."/>
            <person name="Castelle C.J."/>
            <person name="Probst A.J."/>
            <person name="Thomas B.C."/>
            <person name="Singh A."/>
            <person name="Wilkins M.J."/>
            <person name="Karaoz U."/>
            <person name="Brodie E.L."/>
            <person name="Williams K.H."/>
            <person name="Hubbard S.S."/>
            <person name="Banfield J.F."/>
        </authorList>
    </citation>
    <scope>NUCLEOTIDE SEQUENCE [LARGE SCALE GENOMIC DNA]</scope>
</reference>
<dbReference type="PANTHER" id="PTHR35005">
    <property type="entry name" value="3-DEHYDRO-SCYLLO-INOSOSE HYDROLASE"/>
    <property type="match status" value="1"/>
</dbReference>
<evidence type="ECO:0000256" key="3">
    <source>
        <dbReference type="ARBA" id="ARBA00022801"/>
    </source>
</evidence>
<dbReference type="InterPro" id="IPR003785">
    <property type="entry name" value="Creatininase/forma_Hydrolase"/>
</dbReference>
<dbReference type="GO" id="GO:0016811">
    <property type="term" value="F:hydrolase activity, acting on carbon-nitrogen (but not peptide) bonds, in linear amides"/>
    <property type="evidence" value="ECO:0007669"/>
    <property type="project" value="TreeGrafter"/>
</dbReference>
<comment type="similarity">
    <text evidence="5">Belongs to the creatininase superfamily.</text>
</comment>
<dbReference type="SUPFAM" id="SSF102215">
    <property type="entry name" value="Creatininase"/>
    <property type="match status" value="1"/>
</dbReference>
<evidence type="ECO:0000313" key="6">
    <source>
        <dbReference type="EMBL" id="OGI61386.1"/>
    </source>
</evidence>
<sequence length="116" mass="12548">MLHYTTLREINHEAVAKIQQQPGATHADEIETSMMLYIDPALVDMSKAVREFNPEKVRGGLTRTRGQAGVFSASGVFGDATLASADKGRVVVEALVEGVVRDIEQLRTSALPAAIR</sequence>
<dbReference type="GO" id="GO:0009231">
    <property type="term" value="P:riboflavin biosynthetic process"/>
    <property type="evidence" value="ECO:0007669"/>
    <property type="project" value="TreeGrafter"/>
</dbReference>
<proteinExistence type="inferred from homology"/>
<dbReference type="Gene3D" id="3.40.50.10310">
    <property type="entry name" value="Creatininase"/>
    <property type="match status" value="1"/>
</dbReference>
<protein>
    <submittedName>
        <fullName evidence="6">Uncharacterized protein</fullName>
    </submittedName>
</protein>
<dbReference type="AlphaFoldDB" id="A0A1F6UVN6"/>